<feature type="transmembrane region" description="Helical" evidence="1">
    <location>
        <begin position="69"/>
        <end position="88"/>
    </location>
</feature>
<evidence type="ECO:0000313" key="2">
    <source>
        <dbReference type="EMBL" id="QGA80449.1"/>
    </source>
</evidence>
<dbReference type="Proteomes" id="UP000377803">
    <property type="component" value="Chromosome"/>
</dbReference>
<feature type="transmembrane region" description="Helical" evidence="1">
    <location>
        <begin position="25"/>
        <end position="49"/>
    </location>
</feature>
<reference evidence="3" key="1">
    <citation type="submission" date="2019-05" db="EMBL/GenBank/DDBJ databases">
        <title>Candidatus Nanohalobium constans, a novel model system to study the DPANN nano-sized archaea: genomic and physiological characterization of a nanoarchaeon co-cultured with its chitinotrophic host.</title>
        <authorList>
            <person name="La Cono V."/>
            <person name="Arcadi E."/>
            <person name="Crisafi F."/>
            <person name="Denaro R."/>
            <person name="La Spada G."/>
            <person name="Messina E."/>
            <person name="Smedile F."/>
            <person name="Toshchakov S.V."/>
            <person name="Shevchenko M.A."/>
            <person name="Golyshin P.N."/>
            <person name="Golyshina O.V."/>
            <person name="Ferrer M."/>
            <person name="Rohde M."/>
            <person name="Mushegian A."/>
            <person name="Sorokin D.Y."/>
            <person name="Giuliano L."/>
            <person name="Yakimov M.M."/>
        </authorList>
    </citation>
    <scope>NUCLEOTIDE SEQUENCE [LARGE SCALE GENOMIC DNA]</scope>
    <source>
        <strain evidence="3">LC1Nh</strain>
    </source>
</reference>
<dbReference type="KEGG" id="ncon:LC1Nh_0551"/>
<gene>
    <name evidence="2" type="ORF">LC1Nh_0551</name>
</gene>
<evidence type="ECO:0000313" key="3">
    <source>
        <dbReference type="Proteomes" id="UP000377803"/>
    </source>
</evidence>
<keyword evidence="1" id="KW-0472">Membrane</keyword>
<accession>A0A5Q0UHT1</accession>
<keyword evidence="1" id="KW-1133">Transmembrane helix</keyword>
<evidence type="ECO:0000256" key="1">
    <source>
        <dbReference type="SAM" id="Phobius"/>
    </source>
</evidence>
<keyword evidence="3" id="KW-1185">Reference proteome</keyword>
<dbReference type="RefSeq" id="WP_153550189.1">
    <property type="nucleotide sequence ID" value="NZ_CP040089.1"/>
</dbReference>
<protein>
    <submittedName>
        <fullName evidence="2">Uncharacterized protein</fullName>
    </submittedName>
</protein>
<dbReference type="EMBL" id="CP040089">
    <property type="protein sequence ID" value="QGA80449.1"/>
    <property type="molecule type" value="Genomic_DNA"/>
</dbReference>
<name>A0A5Q0UHT1_9ARCH</name>
<proteinExistence type="predicted"/>
<sequence>MEVTVSKVLAWLTGGFFLLVGLMEFIYGLILLSLSNMFAGLIALVVAVVVTPKSRQMIRERYDLEFSRWLLIGVAITGLVLTTVLGGISSKTAEAPAQGDEMNFTEVLDQTVNLSEKNYSISELSDTGNVDDRYMGNIYRLEGRIIESYPEKTEPGVILEVHDGMNDHSFWLNEHGDLREDDVATVWANFTGEREYTIETVYGLVEAEKTSLDVLAVNVTCPAEVDYEDC</sequence>
<dbReference type="GeneID" id="42364936"/>
<organism evidence="2 3">
    <name type="scientific">Candidatus Nanohalobium constans</name>
    <dbReference type="NCBI Taxonomy" id="2565781"/>
    <lineage>
        <taxon>Archaea</taxon>
        <taxon>Candidatus Nanohalarchaeota</taxon>
        <taxon>Candidatus Nanohalobia</taxon>
        <taxon>Candidatus Nanohalobiales</taxon>
        <taxon>Candidatus Nanohalobiaceae</taxon>
        <taxon>Candidatus Nanohalobium</taxon>
    </lineage>
</organism>
<keyword evidence="1" id="KW-0812">Transmembrane</keyword>
<dbReference type="AlphaFoldDB" id="A0A5Q0UHT1"/>